<dbReference type="PROSITE" id="PS50932">
    <property type="entry name" value="HTH_LACI_2"/>
    <property type="match status" value="1"/>
</dbReference>
<dbReference type="SMART" id="SM00354">
    <property type="entry name" value="HTH_LACI"/>
    <property type="match status" value="1"/>
</dbReference>
<dbReference type="Gene3D" id="3.40.50.2300">
    <property type="match status" value="2"/>
</dbReference>
<dbReference type="EMBL" id="BOQN01000016">
    <property type="protein sequence ID" value="GIM89574.1"/>
    <property type="molecule type" value="Genomic_DNA"/>
</dbReference>
<evidence type="ECO:0000256" key="3">
    <source>
        <dbReference type="ARBA" id="ARBA00023163"/>
    </source>
</evidence>
<keyword evidence="1" id="KW-0805">Transcription regulation</keyword>
<evidence type="ECO:0000259" key="4">
    <source>
        <dbReference type="PROSITE" id="PS50932"/>
    </source>
</evidence>
<dbReference type="PANTHER" id="PTHR30146:SF109">
    <property type="entry name" value="HTH-TYPE TRANSCRIPTIONAL REGULATOR GALS"/>
    <property type="match status" value="1"/>
</dbReference>
<evidence type="ECO:0000256" key="1">
    <source>
        <dbReference type="ARBA" id="ARBA00023015"/>
    </source>
</evidence>
<dbReference type="SUPFAM" id="SSF47413">
    <property type="entry name" value="lambda repressor-like DNA-binding domains"/>
    <property type="match status" value="1"/>
</dbReference>
<organism evidence="5 6">
    <name type="scientific">Paractinoplanes toevensis</name>
    <dbReference type="NCBI Taxonomy" id="571911"/>
    <lineage>
        <taxon>Bacteria</taxon>
        <taxon>Bacillati</taxon>
        <taxon>Actinomycetota</taxon>
        <taxon>Actinomycetes</taxon>
        <taxon>Micromonosporales</taxon>
        <taxon>Micromonosporaceae</taxon>
        <taxon>Paractinoplanes</taxon>
    </lineage>
</organism>
<keyword evidence="3" id="KW-0804">Transcription</keyword>
<comment type="caution">
    <text evidence="5">The sequence shown here is derived from an EMBL/GenBank/DDBJ whole genome shotgun (WGS) entry which is preliminary data.</text>
</comment>
<dbReference type="InterPro" id="IPR028082">
    <property type="entry name" value="Peripla_BP_I"/>
</dbReference>
<evidence type="ECO:0000313" key="5">
    <source>
        <dbReference type="EMBL" id="GIM89574.1"/>
    </source>
</evidence>
<evidence type="ECO:0000256" key="2">
    <source>
        <dbReference type="ARBA" id="ARBA00023125"/>
    </source>
</evidence>
<dbReference type="PANTHER" id="PTHR30146">
    <property type="entry name" value="LACI-RELATED TRANSCRIPTIONAL REPRESSOR"/>
    <property type="match status" value="1"/>
</dbReference>
<keyword evidence="6" id="KW-1185">Reference proteome</keyword>
<dbReference type="Pfam" id="PF00356">
    <property type="entry name" value="LacI"/>
    <property type="match status" value="1"/>
</dbReference>
<dbReference type="CDD" id="cd01392">
    <property type="entry name" value="HTH_LacI"/>
    <property type="match status" value="1"/>
</dbReference>
<dbReference type="InterPro" id="IPR046335">
    <property type="entry name" value="LacI/GalR-like_sensor"/>
</dbReference>
<dbReference type="AlphaFoldDB" id="A0A919T572"/>
<feature type="domain" description="HTH lacI-type" evidence="4">
    <location>
        <begin position="3"/>
        <end position="57"/>
    </location>
</feature>
<dbReference type="InterPro" id="IPR010982">
    <property type="entry name" value="Lambda_DNA-bd_dom_sf"/>
</dbReference>
<reference evidence="5 6" key="1">
    <citation type="submission" date="2021-03" db="EMBL/GenBank/DDBJ databases">
        <title>Whole genome shotgun sequence of Actinoplanes toevensis NBRC 105298.</title>
        <authorList>
            <person name="Komaki H."/>
            <person name="Tamura T."/>
        </authorList>
    </citation>
    <scope>NUCLEOTIDE SEQUENCE [LARGE SCALE GENOMIC DNA]</scope>
    <source>
        <strain evidence="5 6">NBRC 105298</strain>
    </source>
</reference>
<evidence type="ECO:0000313" key="6">
    <source>
        <dbReference type="Proteomes" id="UP000677082"/>
    </source>
</evidence>
<dbReference type="SUPFAM" id="SSF53822">
    <property type="entry name" value="Periplasmic binding protein-like I"/>
    <property type="match status" value="1"/>
</dbReference>
<proteinExistence type="predicted"/>
<keyword evidence="2" id="KW-0238">DNA-binding</keyword>
<dbReference type="Pfam" id="PF13377">
    <property type="entry name" value="Peripla_BP_3"/>
    <property type="match status" value="1"/>
</dbReference>
<sequence length="300" mass="31887">MTARLKDVAELAQVSIRTVSNVVNDYPHVSDHVRRRVTEAIQQLDYRPNLAARALRSGRSGLLALVAPFPPGLAEHVISQAASRKMRVVIVPQFLALPIDAALLCADVLPAGTLDAYLASGTPLVLLGEAPDRRCDHVAFAPAGAAVAHLLSIGRQRIAAVGAHPGESLHRAGWSVSAEYVRTTAGRRPVEGYQAARALLEHRPDAIFCDDDRLALGVIRAVTDAGLRVPDDVAVVGVGDSDEGRYARPSLTTVAADPADIARQALDLTEARLARPSAEPARVVVPHVVLPRESTRGSAR</sequence>
<accession>A0A919T572</accession>
<dbReference type="InterPro" id="IPR000843">
    <property type="entry name" value="HTH_LacI"/>
</dbReference>
<dbReference type="CDD" id="cd06267">
    <property type="entry name" value="PBP1_LacI_sugar_binding-like"/>
    <property type="match status" value="1"/>
</dbReference>
<dbReference type="Proteomes" id="UP000677082">
    <property type="component" value="Unassembled WGS sequence"/>
</dbReference>
<name>A0A919T572_9ACTN</name>
<protein>
    <submittedName>
        <fullName evidence="5">LacI family transcriptional regulator</fullName>
    </submittedName>
</protein>
<dbReference type="GO" id="GO:0003700">
    <property type="term" value="F:DNA-binding transcription factor activity"/>
    <property type="evidence" value="ECO:0007669"/>
    <property type="project" value="TreeGrafter"/>
</dbReference>
<dbReference type="Gene3D" id="1.10.260.40">
    <property type="entry name" value="lambda repressor-like DNA-binding domains"/>
    <property type="match status" value="1"/>
</dbReference>
<gene>
    <name evidence="5" type="ORF">Ato02nite_013670</name>
</gene>
<dbReference type="GO" id="GO:0000976">
    <property type="term" value="F:transcription cis-regulatory region binding"/>
    <property type="evidence" value="ECO:0007669"/>
    <property type="project" value="TreeGrafter"/>
</dbReference>
<dbReference type="PROSITE" id="PS00356">
    <property type="entry name" value="HTH_LACI_1"/>
    <property type="match status" value="1"/>
</dbReference>